<dbReference type="SUPFAM" id="SSF53955">
    <property type="entry name" value="Lysozyme-like"/>
    <property type="match status" value="1"/>
</dbReference>
<evidence type="ECO:0000256" key="1">
    <source>
        <dbReference type="ARBA" id="ARBA00009387"/>
    </source>
</evidence>
<evidence type="ECO:0000313" key="6">
    <source>
        <dbReference type="Proteomes" id="UP001518990"/>
    </source>
</evidence>
<keyword evidence="6" id="KW-1185">Reference proteome</keyword>
<organism evidence="5 6">
    <name type="scientific">Roseomonas marmotae</name>
    <dbReference type="NCBI Taxonomy" id="2768161"/>
    <lineage>
        <taxon>Bacteria</taxon>
        <taxon>Pseudomonadati</taxon>
        <taxon>Pseudomonadota</taxon>
        <taxon>Alphaproteobacteria</taxon>
        <taxon>Acetobacterales</taxon>
        <taxon>Roseomonadaceae</taxon>
        <taxon>Roseomonas</taxon>
    </lineage>
</organism>
<dbReference type="InterPro" id="IPR023346">
    <property type="entry name" value="Lysozyme-like_dom_sf"/>
</dbReference>
<protein>
    <submittedName>
        <fullName evidence="5">Lytic transglycosylase domain-containing protein</fullName>
    </submittedName>
</protein>
<sequence>MGRWPLLLAIALMLPGGRLQAQPAGGEDRAACRQAIEAAEPASGLPPGLLRAIALVESGRRDSSSGRTEPWPWSYNAAGEGRAAPSKQAAIAEVSALLARGLRSVDIGCMQVNLLHHPGAFASLDEAFDPRANLRYAIRFLKELRERHGDWGQAIAHYHSGEPERGRAYARRVATIGAGGAGMTRAAPPAPAPPAPDRVERVPGLTAAEQRMLERYARGQDEWTALRALAATDPAAALRALSDPRLYRNLMTEQREAITGLARLRVEMQEMRLQARSRLARPSAGGRTALPE</sequence>
<gene>
    <name evidence="5" type="ORF">IAI60_10350</name>
</gene>
<dbReference type="Pfam" id="PF01464">
    <property type="entry name" value="SLT"/>
    <property type="match status" value="1"/>
</dbReference>
<evidence type="ECO:0000256" key="3">
    <source>
        <dbReference type="SAM" id="SignalP"/>
    </source>
</evidence>
<proteinExistence type="inferred from homology"/>
<dbReference type="RefSeq" id="WP_207446929.1">
    <property type="nucleotide sequence ID" value="NZ_CP061091.1"/>
</dbReference>
<dbReference type="EMBL" id="JACTNF010000009">
    <property type="protein sequence ID" value="MBO1075008.1"/>
    <property type="molecule type" value="Genomic_DNA"/>
</dbReference>
<evidence type="ECO:0000256" key="2">
    <source>
        <dbReference type="SAM" id="MobiDB-lite"/>
    </source>
</evidence>
<dbReference type="Proteomes" id="UP001518990">
    <property type="component" value="Unassembled WGS sequence"/>
</dbReference>
<accession>A0ABS3KC13</accession>
<comment type="caution">
    <text evidence="5">The sequence shown here is derived from an EMBL/GenBank/DDBJ whole genome shotgun (WGS) entry which is preliminary data.</text>
</comment>
<name>A0ABS3KC13_9PROT</name>
<feature type="chain" id="PRO_5045486577" evidence="3">
    <location>
        <begin position="22"/>
        <end position="292"/>
    </location>
</feature>
<feature type="region of interest" description="Disordered" evidence="2">
    <location>
        <begin position="180"/>
        <end position="199"/>
    </location>
</feature>
<evidence type="ECO:0000313" key="5">
    <source>
        <dbReference type="EMBL" id="MBO1075008.1"/>
    </source>
</evidence>
<dbReference type="InterPro" id="IPR008258">
    <property type="entry name" value="Transglycosylase_SLT_dom_1"/>
</dbReference>
<dbReference type="Gene3D" id="1.10.530.10">
    <property type="match status" value="1"/>
</dbReference>
<dbReference type="CDD" id="cd13400">
    <property type="entry name" value="LT_IagB-like"/>
    <property type="match status" value="1"/>
</dbReference>
<feature type="signal peptide" evidence="3">
    <location>
        <begin position="1"/>
        <end position="21"/>
    </location>
</feature>
<evidence type="ECO:0000259" key="4">
    <source>
        <dbReference type="Pfam" id="PF01464"/>
    </source>
</evidence>
<comment type="similarity">
    <text evidence="1">Belongs to the virb1 family.</text>
</comment>
<feature type="domain" description="Transglycosylase SLT" evidence="4">
    <location>
        <begin position="35"/>
        <end position="168"/>
    </location>
</feature>
<reference evidence="5 6" key="1">
    <citation type="submission" date="2020-09" db="EMBL/GenBank/DDBJ databases">
        <title>Roseomonas.</title>
        <authorList>
            <person name="Zhu W."/>
        </authorList>
    </citation>
    <scope>NUCLEOTIDE SEQUENCE [LARGE SCALE GENOMIC DNA]</scope>
    <source>
        <strain evidence="5 6">1311</strain>
    </source>
</reference>
<keyword evidence="3" id="KW-0732">Signal</keyword>